<feature type="compositionally biased region" description="Polar residues" evidence="1">
    <location>
        <begin position="70"/>
        <end position="85"/>
    </location>
</feature>
<feature type="chain" id="PRO_5002052789" evidence="2">
    <location>
        <begin position="22"/>
        <end position="144"/>
    </location>
</feature>
<feature type="region of interest" description="Disordered" evidence="1">
    <location>
        <begin position="38"/>
        <end position="88"/>
    </location>
</feature>
<protein>
    <submittedName>
        <fullName evidence="3">Uncharacterized protein</fullName>
    </submittedName>
</protein>
<keyword evidence="2" id="KW-0732">Signal</keyword>
<organism evidence="3">
    <name type="scientific">Lygus hesperus</name>
    <name type="common">Western plant bug</name>
    <dbReference type="NCBI Taxonomy" id="30085"/>
    <lineage>
        <taxon>Eukaryota</taxon>
        <taxon>Metazoa</taxon>
        <taxon>Ecdysozoa</taxon>
        <taxon>Arthropoda</taxon>
        <taxon>Hexapoda</taxon>
        <taxon>Insecta</taxon>
        <taxon>Pterygota</taxon>
        <taxon>Neoptera</taxon>
        <taxon>Paraneoptera</taxon>
        <taxon>Hemiptera</taxon>
        <taxon>Heteroptera</taxon>
        <taxon>Panheteroptera</taxon>
        <taxon>Cimicomorpha</taxon>
        <taxon>Miridae</taxon>
        <taxon>Mirini</taxon>
        <taxon>Lygus</taxon>
    </lineage>
</organism>
<dbReference type="AlphaFoldDB" id="A0A0A9XBN3"/>
<feature type="compositionally biased region" description="Low complexity" evidence="1">
    <location>
        <begin position="45"/>
        <end position="69"/>
    </location>
</feature>
<accession>A0A0A9XBN3</accession>
<sequence length="144" mass="16408">MKTIGIVVITAAVLGVSPAASYEDYEYLHSYQQSARGYQPPFAPQPAFGQTQQPNYRGYQPPYGQAQQPNHQGFQPSFDQPQPLQNAPRKFKSIEITPQLEKMVHQGLRMVNYDPNNVQVQKASVGRNLFRISYMNPMFDNQRC</sequence>
<evidence type="ECO:0000313" key="3">
    <source>
        <dbReference type="EMBL" id="JAG14505.1"/>
    </source>
</evidence>
<gene>
    <name evidence="3" type="ORF">CM83_17473</name>
</gene>
<reference evidence="3" key="1">
    <citation type="journal article" date="2014" name="PLoS ONE">
        <title>Transcriptome-Based Identification of ABC Transporters in the Western Tarnished Plant Bug Lygus hesperus.</title>
        <authorList>
            <person name="Hull J.J."/>
            <person name="Chaney K."/>
            <person name="Geib S.M."/>
            <person name="Fabrick J.A."/>
            <person name="Brent C.S."/>
            <person name="Walsh D."/>
            <person name="Lavine L.C."/>
        </authorList>
    </citation>
    <scope>NUCLEOTIDE SEQUENCE</scope>
</reference>
<feature type="signal peptide" evidence="2">
    <location>
        <begin position="1"/>
        <end position="21"/>
    </location>
</feature>
<evidence type="ECO:0000256" key="1">
    <source>
        <dbReference type="SAM" id="MobiDB-lite"/>
    </source>
</evidence>
<dbReference type="EMBL" id="GBHO01029099">
    <property type="protein sequence ID" value="JAG14505.1"/>
    <property type="molecule type" value="Transcribed_RNA"/>
</dbReference>
<reference evidence="3" key="2">
    <citation type="submission" date="2014-07" db="EMBL/GenBank/DDBJ databases">
        <authorList>
            <person name="Hull J."/>
        </authorList>
    </citation>
    <scope>NUCLEOTIDE SEQUENCE</scope>
</reference>
<evidence type="ECO:0000256" key="2">
    <source>
        <dbReference type="SAM" id="SignalP"/>
    </source>
</evidence>
<name>A0A0A9XBN3_LYGHE</name>
<proteinExistence type="predicted"/>